<evidence type="ECO:0000313" key="4">
    <source>
        <dbReference type="Proteomes" id="UP000522333"/>
    </source>
</evidence>
<dbReference type="RefSeq" id="WP_168936472.1">
    <property type="nucleotide sequence ID" value="NZ_CAJKKT010000079.1"/>
</dbReference>
<reference evidence="3 4" key="1">
    <citation type="submission" date="2020-04" db="EMBL/GenBank/DDBJ databases">
        <authorList>
            <person name="Hitch T.C.A."/>
            <person name="Wylensek D."/>
            <person name="Clavel T."/>
        </authorList>
    </citation>
    <scope>NUCLEOTIDE SEQUENCE [LARGE SCALE GENOMIC DNA]</scope>
    <source>
        <strain evidence="3 4">PG-251-APC-1</strain>
    </source>
</reference>
<sequence length="338" mass="36168">MPLMTEIPENWREPAARMVTSLRGLDRVLVAAHVNPDGDALGSMSALGWLLKDMGKEFVLYSPSGVPDYLSFLPLPCTLLTSLERLPFEPQALVLLDCGEPHRLGDDLAAALEGRFAGTAIVNIDHHLGSDGMGTVDNWIEPAAAATAQLAAYVCLAAGLRPEGPLGESLALGLVTDTGGFLHGSTTAAVFRLAALLSDSGCDIHKLREKLDNNWSPARMALWARLMQRVEISCDGRAALALARLEDLRQCGALKEDLEGLVEQFRRLRGVEASGILREDAPGVYKLSLRSTGTTDVRSVAVQFGGGGHRNAAGGTLRMEGEEAFDAVRTALCRMLRG</sequence>
<evidence type="ECO:0000259" key="2">
    <source>
        <dbReference type="Pfam" id="PF02272"/>
    </source>
</evidence>
<comment type="caution">
    <text evidence="3">The sequence shown here is derived from an EMBL/GenBank/DDBJ whole genome shotgun (WGS) entry which is preliminary data.</text>
</comment>
<dbReference type="Pfam" id="PF01368">
    <property type="entry name" value="DHH"/>
    <property type="match status" value="1"/>
</dbReference>
<dbReference type="Gene3D" id="3.10.310.30">
    <property type="match status" value="1"/>
</dbReference>
<dbReference type="EMBL" id="JABAFY010000077">
    <property type="protein sequence ID" value="NME53184.1"/>
    <property type="molecule type" value="Genomic_DNA"/>
</dbReference>
<proteinExistence type="predicted"/>
<evidence type="ECO:0000313" key="3">
    <source>
        <dbReference type="EMBL" id="NME53184.1"/>
    </source>
</evidence>
<dbReference type="SUPFAM" id="SSF64182">
    <property type="entry name" value="DHH phosphoesterases"/>
    <property type="match status" value="1"/>
</dbReference>
<accession>A0A848CI61</accession>
<dbReference type="GO" id="GO:0003676">
    <property type="term" value="F:nucleic acid binding"/>
    <property type="evidence" value="ECO:0007669"/>
    <property type="project" value="InterPro"/>
</dbReference>
<dbReference type="InterPro" id="IPR003156">
    <property type="entry name" value="DHHA1_dom"/>
</dbReference>
<dbReference type="PANTHER" id="PTHR47618">
    <property type="entry name" value="BIFUNCTIONAL OLIGORIBONUCLEASE AND PAP PHOSPHATASE NRNA"/>
    <property type="match status" value="1"/>
</dbReference>
<gene>
    <name evidence="3" type="ORF">HF854_11825</name>
</gene>
<dbReference type="Proteomes" id="UP000522333">
    <property type="component" value="Unassembled WGS sequence"/>
</dbReference>
<feature type="domain" description="DHHA1" evidence="2">
    <location>
        <begin position="255"/>
        <end position="333"/>
    </location>
</feature>
<dbReference type="Pfam" id="PF02272">
    <property type="entry name" value="DHHA1"/>
    <property type="match status" value="1"/>
</dbReference>
<dbReference type="InterPro" id="IPR001667">
    <property type="entry name" value="DDH_dom"/>
</dbReference>
<dbReference type="Gene3D" id="3.90.1640.10">
    <property type="entry name" value="inorganic pyrophosphatase (n-terminal core)"/>
    <property type="match status" value="1"/>
</dbReference>
<name>A0A848CI61_9BACT</name>
<feature type="domain" description="DDH" evidence="1">
    <location>
        <begin position="27"/>
        <end position="156"/>
    </location>
</feature>
<organism evidence="3 4">
    <name type="scientific">Desulfovibrio piger</name>
    <dbReference type="NCBI Taxonomy" id="901"/>
    <lineage>
        <taxon>Bacteria</taxon>
        <taxon>Pseudomonadati</taxon>
        <taxon>Thermodesulfobacteriota</taxon>
        <taxon>Desulfovibrionia</taxon>
        <taxon>Desulfovibrionales</taxon>
        <taxon>Desulfovibrionaceae</taxon>
        <taxon>Desulfovibrio</taxon>
    </lineage>
</organism>
<dbReference type="AlphaFoldDB" id="A0A848CI61"/>
<protein>
    <submittedName>
        <fullName evidence="3">Bifunctional oligoribonuclease/PAP phosphatase NrnA</fullName>
    </submittedName>
</protein>
<evidence type="ECO:0000259" key="1">
    <source>
        <dbReference type="Pfam" id="PF01368"/>
    </source>
</evidence>
<dbReference type="InterPro" id="IPR051319">
    <property type="entry name" value="Oligoribo/pAp-PDE_c-di-AMP_PDE"/>
</dbReference>
<dbReference type="InterPro" id="IPR038763">
    <property type="entry name" value="DHH_sf"/>
</dbReference>
<dbReference type="PANTHER" id="PTHR47618:SF1">
    <property type="entry name" value="BIFUNCTIONAL OLIGORIBONUCLEASE AND PAP PHOSPHATASE NRNA"/>
    <property type="match status" value="1"/>
</dbReference>